<dbReference type="Gene3D" id="2.30.30.140">
    <property type="match status" value="3"/>
</dbReference>
<keyword evidence="4" id="KW-0863">Zinc-finger</keyword>
<keyword evidence="7" id="KW-0805">Transcription regulation</keyword>
<dbReference type="CDD" id="cd20101">
    <property type="entry name" value="MBT_L3MBTL1-like_rpt1"/>
    <property type="match status" value="1"/>
</dbReference>
<feature type="domain" description="SAM" evidence="12">
    <location>
        <begin position="1152"/>
        <end position="1216"/>
    </location>
</feature>
<reference evidence="13" key="2">
    <citation type="submission" date="2024-08" db="UniProtKB">
        <authorList>
            <consortium name="EnsemblMetazoa"/>
        </authorList>
    </citation>
    <scope>IDENTIFICATION</scope>
</reference>
<evidence type="ECO:0000256" key="6">
    <source>
        <dbReference type="ARBA" id="ARBA00022853"/>
    </source>
</evidence>
<dbReference type="PANTHER" id="PTHR12247">
    <property type="entry name" value="POLYCOMB GROUP PROTEIN"/>
    <property type="match status" value="1"/>
</dbReference>
<dbReference type="InterPro" id="IPR013761">
    <property type="entry name" value="SAM/pointed_sf"/>
</dbReference>
<evidence type="ECO:0000256" key="9">
    <source>
        <dbReference type="ARBA" id="ARBA00023242"/>
    </source>
</evidence>
<dbReference type="Pfam" id="PF07647">
    <property type="entry name" value="SAM_2"/>
    <property type="match status" value="1"/>
</dbReference>
<dbReference type="Pfam" id="PF01530">
    <property type="entry name" value="zf-C2HC"/>
    <property type="match status" value="1"/>
</dbReference>
<feature type="compositionally biased region" description="Polar residues" evidence="11">
    <location>
        <begin position="1013"/>
        <end position="1027"/>
    </location>
</feature>
<evidence type="ECO:0000256" key="5">
    <source>
        <dbReference type="ARBA" id="ARBA00022833"/>
    </source>
</evidence>
<dbReference type="SMART" id="SM00454">
    <property type="entry name" value="SAM"/>
    <property type="match status" value="1"/>
</dbReference>
<sequence length="1224" mass="138041">MSGRCIIDYTASQQSEDNSKMKFGNNTQYVIEQSSEDLVVSKCEAGLSFLEETANVTNNSVPVKTLVYIKNSKAKTIAVNASNKLNNNFIISPVSTANVLNKSTSSANATPLNSSQNVIIAGRSMPVVVPKQPITIVPQGTKVTGTYVTLKQLPKASAEIQSRTESLINESPADGANMVSKIILTGPISKIQSSNVITPMPTLQTTNGIPVTATTNSLQAGKFTLLPMTVPQKDAITDSNHKLFNFKISDGKIISNIPTPLTIMCDTTKSQPDSTNTISEINQKPQESIERNDIKNKTYELSIAEESLSNQSDSKLVVSSTDNSSSSMESNVVAKPHVSKFAHGISILKKNFSNNIMQDSNLVITSRRISIENDTVITKPRSGTEDQVTVLQVTAKKPEREKNRRKSQFNFRKDFDEMDMVFPDSKSPEPIQVPIESEAIKEEKLDIPEPKCEDSVIAEDASASEVDYACGLSLADVFSKLHSSMSWQDNIGLLPHSTLKFIINEFGILEFLTDDAYQKILDRKERKNKEKEDMEREIKCVACGCYGFRVDFINANFCSFDCQENRQSGSFKENQESCAVLKGHKRKLMKNHIKESNGASGEDETSNETTSQDRPSYPWACKKKGFSWSKYLMHMNAKAAPVKLFKDPFPYTRNSFKPGLKLEGVDPQHPSYFCVMTVVEVSGYRIRLHFDGYPNTYDFWTYADSMDIFPIGWCEKYGHVLHPPPGYTEETFNWVQYLKFTRSAAVPKHLFVNRAGQAICPNGFRIGMKLEAVDKKNSSLICVASIRDMMDNRILIHFDGWDDIYDYWADPTSPYIHPVGWCDQYGHDLTAPSDYPTPETFTWEKYLKETKSVAAPVRAFKQRPVCGFKRGMRLECVDKRVPHLIRAATVDDVREHQIRIQFDGWPDRYSYWLDDDSSDIHPVGWCQKTGHPIEPPLTPDDVYDFLECPTVGCRGQGHINGTSTTHSSQKHCPYAEVNIDREKVLNDRLLSPDRSPEAKEPISRQPKDCQLLSKENNPVGANSNLKTTEVEVHVQRESKLGVANLSGREPNQTSSVIKRKSRVGRPPKGTRQLETTEEETRDEPEEKRFKNSYPKETKTNNYEPHFADSLQEEKARSFITAMRIIPAESESWRKHSCFLNDFINSKESPLNWSVHKVVEFINSIPGCDVNKELFSKHEIDGEAFLHLSQSDILNNFQFKVGPAIKLYNCIILLREQYCDRKTHN</sequence>
<evidence type="ECO:0000259" key="12">
    <source>
        <dbReference type="PROSITE" id="PS50105"/>
    </source>
</evidence>
<evidence type="ECO:0000256" key="7">
    <source>
        <dbReference type="ARBA" id="ARBA00023015"/>
    </source>
</evidence>
<evidence type="ECO:0000313" key="13">
    <source>
        <dbReference type="EnsemblMetazoa" id="XP_019771116.1"/>
    </source>
</evidence>
<dbReference type="SUPFAM" id="SSF63748">
    <property type="entry name" value="Tudor/PWWP/MBT"/>
    <property type="match status" value="3"/>
</dbReference>
<dbReference type="InterPro" id="IPR036060">
    <property type="entry name" value="Znf_C2H2C_sf"/>
</dbReference>
<protein>
    <recommendedName>
        <fullName evidence="12">SAM domain-containing protein</fullName>
    </recommendedName>
</protein>
<keyword evidence="5" id="KW-0862">Zinc</keyword>
<feature type="repeat" description="MBT" evidence="10">
    <location>
        <begin position="732"/>
        <end position="832"/>
    </location>
</feature>
<dbReference type="SUPFAM" id="SSF47769">
    <property type="entry name" value="SAM/Pointed domain"/>
    <property type="match status" value="1"/>
</dbReference>
<keyword evidence="8" id="KW-0804">Transcription</keyword>
<keyword evidence="9" id="KW-0539">Nucleus</keyword>
<keyword evidence="6" id="KW-0156">Chromatin regulator</keyword>
<keyword evidence="2" id="KW-0479">Metal-binding</keyword>
<feature type="compositionally biased region" description="Low complexity" evidence="11">
    <location>
        <begin position="314"/>
        <end position="331"/>
    </location>
</feature>
<organism evidence="13 14">
    <name type="scientific">Dendroctonus ponderosae</name>
    <name type="common">Mountain pine beetle</name>
    <dbReference type="NCBI Taxonomy" id="77166"/>
    <lineage>
        <taxon>Eukaryota</taxon>
        <taxon>Metazoa</taxon>
        <taxon>Ecdysozoa</taxon>
        <taxon>Arthropoda</taxon>
        <taxon>Hexapoda</taxon>
        <taxon>Insecta</taxon>
        <taxon>Pterygota</taxon>
        <taxon>Neoptera</taxon>
        <taxon>Endopterygota</taxon>
        <taxon>Coleoptera</taxon>
        <taxon>Polyphaga</taxon>
        <taxon>Cucujiformia</taxon>
        <taxon>Curculionidae</taxon>
        <taxon>Scolytinae</taxon>
        <taxon>Dendroctonus</taxon>
    </lineage>
</organism>
<evidence type="ECO:0000256" key="2">
    <source>
        <dbReference type="ARBA" id="ARBA00022723"/>
    </source>
</evidence>
<keyword evidence="3" id="KW-0677">Repeat</keyword>
<accession>A0AAR5QD48</accession>
<dbReference type="CDD" id="cd20103">
    <property type="entry name" value="MBT_L3MBTL1-like_rpt3"/>
    <property type="match status" value="1"/>
</dbReference>
<dbReference type="InterPro" id="IPR002515">
    <property type="entry name" value="Znf_C2H2C"/>
</dbReference>
<comment type="subcellular location">
    <subcellularLocation>
        <location evidence="1">Nucleus</location>
    </subcellularLocation>
</comment>
<dbReference type="InterPro" id="IPR001660">
    <property type="entry name" value="SAM"/>
</dbReference>
<dbReference type="GeneID" id="109545065"/>
<feature type="compositionally biased region" description="Polar residues" evidence="11">
    <location>
        <begin position="269"/>
        <end position="286"/>
    </location>
</feature>
<dbReference type="InterPro" id="IPR050548">
    <property type="entry name" value="PcG_chromatin_remod_factors"/>
</dbReference>
<feature type="region of interest" description="Disordered" evidence="11">
    <location>
        <begin position="312"/>
        <end position="331"/>
    </location>
</feature>
<dbReference type="KEGG" id="dpa:109545065"/>
<dbReference type="Pfam" id="PF02820">
    <property type="entry name" value="MBT"/>
    <property type="match status" value="3"/>
</dbReference>
<feature type="compositionally biased region" description="Basic and acidic residues" evidence="11">
    <location>
        <begin position="991"/>
        <end position="1007"/>
    </location>
</feature>
<dbReference type="CDD" id="cd20102">
    <property type="entry name" value="MBT_L3MBTL1-like_rpt2"/>
    <property type="match status" value="1"/>
</dbReference>
<dbReference type="SMART" id="SM00561">
    <property type="entry name" value="MBT"/>
    <property type="match status" value="3"/>
</dbReference>
<dbReference type="GO" id="GO:0042393">
    <property type="term" value="F:histone binding"/>
    <property type="evidence" value="ECO:0007669"/>
    <property type="project" value="TreeGrafter"/>
</dbReference>
<dbReference type="AlphaFoldDB" id="A0AAR5QD48"/>
<evidence type="ECO:0000256" key="11">
    <source>
        <dbReference type="SAM" id="MobiDB-lite"/>
    </source>
</evidence>
<dbReference type="InterPro" id="IPR004092">
    <property type="entry name" value="Mbt"/>
</dbReference>
<dbReference type="SUPFAM" id="SSF103637">
    <property type="entry name" value="CCHHC domain"/>
    <property type="match status" value="1"/>
</dbReference>
<dbReference type="GO" id="GO:0003682">
    <property type="term" value="F:chromatin binding"/>
    <property type="evidence" value="ECO:0007669"/>
    <property type="project" value="TreeGrafter"/>
</dbReference>
<dbReference type="PROSITE" id="PS51079">
    <property type="entry name" value="MBT"/>
    <property type="match status" value="3"/>
</dbReference>
<evidence type="ECO:0000313" key="14">
    <source>
        <dbReference type="Proteomes" id="UP000019118"/>
    </source>
</evidence>
<feature type="compositionally biased region" description="Basic and acidic residues" evidence="11">
    <location>
        <begin position="1084"/>
        <end position="1098"/>
    </location>
</feature>
<proteinExistence type="predicted"/>
<name>A0AAR5QD48_DENPD</name>
<dbReference type="GO" id="GO:0006325">
    <property type="term" value="P:chromatin organization"/>
    <property type="evidence" value="ECO:0007669"/>
    <property type="project" value="UniProtKB-KW"/>
</dbReference>
<dbReference type="Gene3D" id="4.10.320.30">
    <property type="match status" value="1"/>
</dbReference>
<dbReference type="EnsemblMetazoa" id="XM_019915557.1">
    <property type="protein sequence ID" value="XP_019771116.1"/>
    <property type="gene ID" value="LOC109545065"/>
</dbReference>
<dbReference type="Gene3D" id="1.10.150.50">
    <property type="entry name" value="Transcription Factor, Ets-1"/>
    <property type="match status" value="1"/>
</dbReference>
<evidence type="ECO:0000256" key="4">
    <source>
        <dbReference type="ARBA" id="ARBA00022771"/>
    </source>
</evidence>
<feature type="repeat" description="MBT" evidence="10">
    <location>
        <begin position="626"/>
        <end position="724"/>
    </location>
</feature>
<evidence type="ECO:0000256" key="3">
    <source>
        <dbReference type="ARBA" id="ARBA00022737"/>
    </source>
</evidence>
<feature type="region of interest" description="Disordered" evidence="11">
    <location>
        <begin position="592"/>
        <end position="616"/>
    </location>
</feature>
<dbReference type="PROSITE" id="PS50105">
    <property type="entry name" value="SAM_DOMAIN"/>
    <property type="match status" value="1"/>
</dbReference>
<dbReference type="PANTHER" id="PTHR12247:SF131">
    <property type="entry name" value="LD05287P"/>
    <property type="match status" value="1"/>
</dbReference>
<feature type="region of interest" description="Disordered" evidence="11">
    <location>
        <begin position="269"/>
        <end position="293"/>
    </location>
</feature>
<dbReference type="PROSITE" id="PS51802">
    <property type="entry name" value="ZF_CCHHC"/>
    <property type="match status" value="1"/>
</dbReference>
<evidence type="ECO:0000256" key="8">
    <source>
        <dbReference type="ARBA" id="ARBA00023163"/>
    </source>
</evidence>
<dbReference type="Proteomes" id="UP000019118">
    <property type="component" value="Unassembled WGS sequence"/>
</dbReference>
<keyword evidence="14" id="KW-1185">Reference proteome</keyword>
<reference evidence="14" key="1">
    <citation type="journal article" date="2013" name="Genome Biol.">
        <title>Draft genome of the mountain pine beetle, Dendroctonus ponderosae Hopkins, a major forest pest.</title>
        <authorList>
            <person name="Keeling C.I."/>
            <person name="Yuen M.M."/>
            <person name="Liao N.Y."/>
            <person name="Docking T.R."/>
            <person name="Chan S.K."/>
            <person name="Taylor G.A."/>
            <person name="Palmquist D.L."/>
            <person name="Jackman S.D."/>
            <person name="Nguyen A."/>
            <person name="Li M."/>
            <person name="Henderson H."/>
            <person name="Janes J.K."/>
            <person name="Zhao Y."/>
            <person name="Pandoh P."/>
            <person name="Moore R."/>
            <person name="Sperling F.A."/>
            <person name="Huber D.P."/>
            <person name="Birol I."/>
            <person name="Jones S.J."/>
            <person name="Bohlmann J."/>
        </authorList>
    </citation>
    <scope>NUCLEOTIDE SEQUENCE</scope>
</reference>
<feature type="region of interest" description="Disordered" evidence="11">
    <location>
        <begin position="1039"/>
        <end position="1102"/>
    </location>
</feature>
<feature type="repeat" description="MBT" evidence="10">
    <location>
        <begin position="841"/>
        <end position="936"/>
    </location>
</feature>
<feature type="region of interest" description="Disordered" evidence="11">
    <location>
        <begin position="991"/>
        <end position="1027"/>
    </location>
</feature>
<evidence type="ECO:0000256" key="1">
    <source>
        <dbReference type="ARBA" id="ARBA00004123"/>
    </source>
</evidence>
<evidence type="ECO:0000256" key="10">
    <source>
        <dbReference type="PROSITE-ProRule" id="PRU00459"/>
    </source>
</evidence>
<dbReference type="GO" id="GO:0005634">
    <property type="term" value="C:nucleus"/>
    <property type="evidence" value="ECO:0007669"/>
    <property type="project" value="UniProtKB-SubCell"/>
</dbReference>
<dbReference type="FunFam" id="2.30.30.140:FF:000007">
    <property type="entry name" value="Lethal(3)malignant brain tumor-like protein 1"/>
    <property type="match status" value="1"/>
</dbReference>
<dbReference type="GO" id="GO:0008270">
    <property type="term" value="F:zinc ion binding"/>
    <property type="evidence" value="ECO:0007669"/>
    <property type="project" value="UniProtKB-KW"/>
</dbReference>
<dbReference type="GO" id="GO:0045892">
    <property type="term" value="P:negative regulation of DNA-templated transcription"/>
    <property type="evidence" value="ECO:0007669"/>
    <property type="project" value="TreeGrafter"/>
</dbReference>